<organism evidence="4 5">
    <name type="scientific">Thermosporothrix hazakensis</name>
    <dbReference type="NCBI Taxonomy" id="644383"/>
    <lineage>
        <taxon>Bacteria</taxon>
        <taxon>Bacillati</taxon>
        <taxon>Chloroflexota</taxon>
        <taxon>Ktedonobacteria</taxon>
        <taxon>Ktedonobacterales</taxon>
        <taxon>Thermosporotrichaceae</taxon>
        <taxon>Thermosporothrix</taxon>
    </lineage>
</organism>
<dbReference type="PANTHER" id="PTHR42850">
    <property type="entry name" value="METALLOPHOSPHOESTERASE"/>
    <property type="match status" value="1"/>
</dbReference>
<protein>
    <recommendedName>
        <fullName evidence="2">Phosphoesterase</fullName>
        <ecNumber evidence="2">3.1.4.-</ecNumber>
    </recommendedName>
</protein>
<dbReference type="Gene3D" id="3.60.21.10">
    <property type="match status" value="1"/>
</dbReference>
<proteinExistence type="inferred from homology"/>
<feature type="domain" description="Calcineurin-like phosphoesterase" evidence="3">
    <location>
        <begin position="4"/>
        <end position="193"/>
    </location>
</feature>
<dbReference type="AlphaFoldDB" id="A0A326U964"/>
<dbReference type="GO" id="GO:0016791">
    <property type="term" value="F:phosphatase activity"/>
    <property type="evidence" value="ECO:0007669"/>
    <property type="project" value="TreeGrafter"/>
</dbReference>
<keyword evidence="5" id="KW-1185">Reference proteome</keyword>
<dbReference type="Proteomes" id="UP000248806">
    <property type="component" value="Unassembled WGS sequence"/>
</dbReference>
<reference evidence="4 5" key="1">
    <citation type="submission" date="2018-06" db="EMBL/GenBank/DDBJ databases">
        <title>Genomic Encyclopedia of Archaeal and Bacterial Type Strains, Phase II (KMG-II): from individual species to whole genera.</title>
        <authorList>
            <person name="Goeker M."/>
        </authorList>
    </citation>
    <scope>NUCLEOTIDE SEQUENCE [LARGE SCALE GENOMIC DNA]</scope>
    <source>
        <strain evidence="4 5">ATCC BAA-1881</strain>
    </source>
</reference>
<sequence>MTIRIAIFTDIHANLPALQATLHAIKQEGCDMMVHTGDVISIGPYPAETLDLFLQQPNLTAIMGNHDAYFAFGPPEWAKEDEHLHWTHQMLDPQLRSLVARWPYRVQQTIEGVRLTFLHYGLTPEGDNFLPIVQEPTPAAMDQLFKDESADLLFYGHHHPFSDMLGKARYVNPGSLGCYTHAIARYAMLTIQNGRYTLQHKSVTYDDSELLRAFEQRQVAERELILQSFFGGRAPA</sequence>
<dbReference type="EMBL" id="QKUF01000004">
    <property type="protein sequence ID" value="PZW32661.1"/>
    <property type="molecule type" value="Genomic_DNA"/>
</dbReference>
<dbReference type="OrthoDB" id="9813918at2"/>
<evidence type="ECO:0000259" key="3">
    <source>
        <dbReference type="Pfam" id="PF12850"/>
    </source>
</evidence>
<dbReference type="InterPro" id="IPR011152">
    <property type="entry name" value="Pesterase_MJ0912"/>
</dbReference>
<evidence type="ECO:0000256" key="2">
    <source>
        <dbReference type="RuleBase" id="RU362039"/>
    </source>
</evidence>
<dbReference type="RefSeq" id="WP_111320908.1">
    <property type="nucleotide sequence ID" value="NZ_BIFX01000002.1"/>
</dbReference>
<dbReference type="PANTHER" id="PTHR42850:SF2">
    <property type="entry name" value="BLL5683 PROTEIN"/>
    <property type="match status" value="1"/>
</dbReference>
<dbReference type="SUPFAM" id="SSF56300">
    <property type="entry name" value="Metallo-dependent phosphatases"/>
    <property type="match status" value="1"/>
</dbReference>
<dbReference type="InterPro" id="IPR024654">
    <property type="entry name" value="Calcineurin-like_PHP_lpxH"/>
</dbReference>
<keyword evidence="2" id="KW-0479">Metal-binding</keyword>
<name>A0A326U964_THEHA</name>
<comment type="similarity">
    <text evidence="1 2">Belongs to the metallophosphoesterase superfamily. YfcE family.</text>
</comment>
<dbReference type="GO" id="GO:0005737">
    <property type="term" value="C:cytoplasm"/>
    <property type="evidence" value="ECO:0007669"/>
    <property type="project" value="TreeGrafter"/>
</dbReference>
<evidence type="ECO:0000313" key="5">
    <source>
        <dbReference type="Proteomes" id="UP000248806"/>
    </source>
</evidence>
<comment type="caution">
    <text evidence="4">The sequence shown here is derived from an EMBL/GenBank/DDBJ whole genome shotgun (WGS) entry which is preliminary data.</text>
</comment>
<dbReference type="Pfam" id="PF12850">
    <property type="entry name" value="Metallophos_2"/>
    <property type="match status" value="1"/>
</dbReference>
<dbReference type="InterPro" id="IPR000979">
    <property type="entry name" value="Phosphodiesterase_MJ0936/Vps29"/>
</dbReference>
<dbReference type="NCBIfam" id="TIGR00040">
    <property type="entry name" value="yfcE"/>
    <property type="match status" value="1"/>
</dbReference>
<dbReference type="InterPro" id="IPR029052">
    <property type="entry name" value="Metallo-depent_PP-like"/>
</dbReference>
<evidence type="ECO:0000256" key="1">
    <source>
        <dbReference type="ARBA" id="ARBA00008950"/>
    </source>
</evidence>
<accession>A0A326U964</accession>
<dbReference type="GO" id="GO:0046872">
    <property type="term" value="F:metal ion binding"/>
    <property type="evidence" value="ECO:0007669"/>
    <property type="project" value="UniProtKB-KW"/>
</dbReference>
<dbReference type="EC" id="3.1.4.-" evidence="2"/>
<dbReference type="InterPro" id="IPR050126">
    <property type="entry name" value="Ap4A_hydrolase"/>
</dbReference>
<gene>
    <name evidence="4" type="ORF">EI42_01753</name>
</gene>
<comment type="cofactor">
    <cofactor evidence="2">
        <name>a divalent metal cation</name>
        <dbReference type="ChEBI" id="CHEBI:60240"/>
    </cofactor>
</comment>
<evidence type="ECO:0000313" key="4">
    <source>
        <dbReference type="EMBL" id="PZW32661.1"/>
    </source>
</evidence>
<dbReference type="PIRSF" id="PIRSF000883">
    <property type="entry name" value="Pesterase_MJ0912"/>
    <property type="match status" value="1"/>
</dbReference>